<keyword evidence="9" id="KW-1185">Reference proteome</keyword>
<evidence type="ECO:0000256" key="2">
    <source>
        <dbReference type="ARBA" id="ARBA00022745"/>
    </source>
</evidence>
<evidence type="ECO:0000256" key="1">
    <source>
        <dbReference type="ARBA" id="ARBA00004123"/>
    </source>
</evidence>
<dbReference type="EMBL" id="MLFT02000495">
    <property type="protein sequence ID" value="PHT27223.1"/>
    <property type="molecule type" value="Genomic_DNA"/>
</dbReference>
<dbReference type="SUPFAM" id="SSF54171">
    <property type="entry name" value="DNA-binding domain"/>
    <property type="match status" value="1"/>
</dbReference>
<dbReference type="PROSITE" id="PS51032">
    <property type="entry name" value="AP2_ERF"/>
    <property type="match status" value="1"/>
</dbReference>
<accession>A0A2G2V2M1</accession>
<dbReference type="PANTHER" id="PTHR31677:SF253">
    <property type="entry name" value="ETHYLENE-RESPONSIVE TRANSCRIPTION FACTOR 11"/>
    <property type="match status" value="1"/>
</dbReference>
<dbReference type="SMART" id="SM00380">
    <property type="entry name" value="AP2"/>
    <property type="match status" value="1"/>
</dbReference>
<proteinExistence type="predicted"/>
<dbReference type="GO" id="GO:0003677">
    <property type="term" value="F:DNA binding"/>
    <property type="evidence" value="ECO:0007669"/>
    <property type="project" value="UniProtKB-KW"/>
</dbReference>
<dbReference type="PANTHER" id="PTHR31677">
    <property type="entry name" value="AP2 DOMAIN CLASS TRANSCRIPTION FACTOR"/>
    <property type="match status" value="1"/>
</dbReference>
<reference evidence="8 9" key="1">
    <citation type="journal article" date="2017" name="Genome Biol.">
        <title>New reference genome sequences of hot pepper reveal the massive evolution of plant disease-resistance genes by retroduplication.</title>
        <authorList>
            <person name="Kim S."/>
            <person name="Park J."/>
            <person name="Yeom S.I."/>
            <person name="Kim Y.M."/>
            <person name="Seo E."/>
            <person name="Kim K.T."/>
            <person name="Kim M.S."/>
            <person name="Lee J.M."/>
            <person name="Cheong K."/>
            <person name="Shin H.S."/>
            <person name="Kim S.B."/>
            <person name="Han K."/>
            <person name="Lee J."/>
            <person name="Park M."/>
            <person name="Lee H.A."/>
            <person name="Lee H.Y."/>
            <person name="Lee Y."/>
            <person name="Oh S."/>
            <person name="Lee J.H."/>
            <person name="Choi E."/>
            <person name="Choi E."/>
            <person name="Lee S.E."/>
            <person name="Jeon J."/>
            <person name="Kim H."/>
            <person name="Choi G."/>
            <person name="Song H."/>
            <person name="Lee J."/>
            <person name="Lee S.C."/>
            <person name="Kwon J.K."/>
            <person name="Lee H.Y."/>
            <person name="Koo N."/>
            <person name="Hong Y."/>
            <person name="Kim R.W."/>
            <person name="Kang W.H."/>
            <person name="Huh J.H."/>
            <person name="Kang B.C."/>
            <person name="Yang T.J."/>
            <person name="Lee Y.H."/>
            <person name="Bennetzen J.L."/>
            <person name="Choi D."/>
        </authorList>
    </citation>
    <scope>NUCLEOTIDE SEQUENCE [LARGE SCALE GENOMIC DNA]</scope>
    <source>
        <strain evidence="9">cv. PBC81</strain>
    </source>
</reference>
<keyword evidence="6" id="KW-0539">Nucleus</keyword>
<dbReference type="OrthoDB" id="10038011at2759"/>
<dbReference type="STRING" id="33114.A0A2G2V2M1"/>
<dbReference type="Proteomes" id="UP000224567">
    <property type="component" value="Unassembled WGS sequence"/>
</dbReference>
<organism evidence="8 9">
    <name type="scientific">Capsicum baccatum</name>
    <name type="common">Peruvian pepper</name>
    <dbReference type="NCBI Taxonomy" id="33114"/>
    <lineage>
        <taxon>Eukaryota</taxon>
        <taxon>Viridiplantae</taxon>
        <taxon>Streptophyta</taxon>
        <taxon>Embryophyta</taxon>
        <taxon>Tracheophyta</taxon>
        <taxon>Spermatophyta</taxon>
        <taxon>Magnoliopsida</taxon>
        <taxon>eudicotyledons</taxon>
        <taxon>Gunneridae</taxon>
        <taxon>Pentapetalae</taxon>
        <taxon>asterids</taxon>
        <taxon>lamiids</taxon>
        <taxon>Solanales</taxon>
        <taxon>Solanaceae</taxon>
        <taxon>Solanoideae</taxon>
        <taxon>Capsiceae</taxon>
        <taxon>Capsicum</taxon>
    </lineage>
</organism>
<evidence type="ECO:0000256" key="3">
    <source>
        <dbReference type="ARBA" id="ARBA00023015"/>
    </source>
</evidence>
<name>A0A2G2V2M1_CAPBA</name>
<dbReference type="GO" id="GO:0003700">
    <property type="term" value="F:DNA-binding transcription factor activity"/>
    <property type="evidence" value="ECO:0007669"/>
    <property type="project" value="InterPro"/>
</dbReference>
<feature type="domain" description="AP2/ERF" evidence="7">
    <location>
        <begin position="226"/>
        <end position="283"/>
    </location>
</feature>
<dbReference type="GO" id="GO:0009873">
    <property type="term" value="P:ethylene-activated signaling pathway"/>
    <property type="evidence" value="ECO:0007669"/>
    <property type="project" value="UniProtKB-KW"/>
</dbReference>
<evidence type="ECO:0000256" key="5">
    <source>
        <dbReference type="ARBA" id="ARBA00023163"/>
    </source>
</evidence>
<dbReference type="CDD" id="cd00018">
    <property type="entry name" value="AP2"/>
    <property type="match status" value="1"/>
</dbReference>
<comment type="subcellular location">
    <subcellularLocation>
        <location evidence="1">Nucleus</location>
    </subcellularLocation>
</comment>
<evidence type="ECO:0000259" key="7">
    <source>
        <dbReference type="PROSITE" id="PS51032"/>
    </source>
</evidence>
<keyword evidence="5" id="KW-0804">Transcription</keyword>
<evidence type="ECO:0000313" key="8">
    <source>
        <dbReference type="EMBL" id="PHT27223.1"/>
    </source>
</evidence>
<dbReference type="GO" id="GO:0005634">
    <property type="term" value="C:nucleus"/>
    <property type="evidence" value="ECO:0007669"/>
    <property type="project" value="UniProtKB-SubCell"/>
</dbReference>
<dbReference type="InterPro" id="IPR001471">
    <property type="entry name" value="AP2/ERF_dom"/>
</dbReference>
<keyword evidence="4" id="KW-0238">DNA-binding</keyword>
<reference evidence="9" key="2">
    <citation type="journal article" date="2017" name="J. Anim. Genet.">
        <title>Multiple reference genome sequences of hot pepper reveal the massive evolution of plant disease resistance genes by retroduplication.</title>
        <authorList>
            <person name="Kim S."/>
            <person name="Park J."/>
            <person name="Yeom S.-I."/>
            <person name="Kim Y.-M."/>
            <person name="Seo E."/>
            <person name="Kim K.-T."/>
            <person name="Kim M.-S."/>
            <person name="Lee J.M."/>
            <person name="Cheong K."/>
            <person name="Shin H.-S."/>
            <person name="Kim S.-B."/>
            <person name="Han K."/>
            <person name="Lee J."/>
            <person name="Park M."/>
            <person name="Lee H.-A."/>
            <person name="Lee H.-Y."/>
            <person name="Lee Y."/>
            <person name="Oh S."/>
            <person name="Lee J.H."/>
            <person name="Choi E."/>
            <person name="Choi E."/>
            <person name="Lee S.E."/>
            <person name="Jeon J."/>
            <person name="Kim H."/>
            <person name="Choi G."/>
            <person name="Song H."/>
            <person name="Lee J."/>
            <person name="Lee S.-C."/>
            <person name="Kwon J.-K."/>
            <person name="Lee H.-Y."/>
            <person name="Koo N."/>
            <person name="Hong Y."/>
            <person name="Kim R.W."/>
            <person name="Kang W.-H."/>
            <person name="Huh J.H."/>
            <person name="Kang B.-C."/>
            <person name="Yang T.-J."/>
            <person name="Lee Y.-H."/>
            <person name="Bennetzen J.L."/>
            <person name="Choi D."/>
        </authorList>
    </citation>
    <scope>NUCLEOTIDE SEQUENCE [LARGE SCALE GENOMIC DNA]</scope>
    <source>
        <strain evidence="9">cv. PBC81</strain>
    </source>
</reference>
<evidence type="ECO:0000256" key="4">
    <source>
        <dbReference type="ARBA" id="ARBA00023125"/>
    </source>
</evidence>
<comment type="caution">
    <text evidence="8">The sequence shown here is derived from an EMBL/GenBank/DDBJ whole genome shotgun (WGS) entry which is preliminary data.</text>
</comment>
<keyword evidence="2" id="KW-0936">Ethylene signaling pathway</keyword>
<evidence type="ECO:0000256" key="6">
    <source>
        <dbReference type="ARBA" id="ARBA00023242"/>
    </source>
</evidence>
<evidence type="ECO:0000313" key="9">
    <source>
        <dbReference type="Proteomes" id="UP000224567"/>
    </source>
</evidence>
<dbReference type="InterPro" id="IPR016177">
    <property type="entry name" value="DNA-bd_dom_sf"/>
</dbReference>
<keyword evidence="3" id="KW-0805">Transcription regulation</keyword>
<gene>
    <name evidence="8" type="ORF">CQW23_33166</name>
</gene>
<dbReference type="AlphaFoldDB" id="A0A2G2V2M1"/>
<protein>
    <submittedName>
        <fullName evidence="8">Ethylene-responsive transcription factor 4</fullName>
    </submittedName>
</protein>
<dbReference type="InterPro" id="IPR036955">
    <property type="entry name" value="AP2/ERF_dom_sf"/>
</dbReference>
<dbReference type="Gene3D" id="3.30.730.10">
    <property type="entry name" value="AP2/ERF domain"/>
    <property type="match status" value="1"/>
</dbReference>
<sequence>MGNEIENLKTNEVKLKSIATNQLTQQCAELSRSEDIKISELEGDVGTLRKTHNVYQATIAGTSRFVESPGLQELQIMIGSGMVRQLMSRRMEMQNRVFNTAERSVVVKRTDDLNSTKVTVSTLLQLNVKLVPIGLGVTGKVVAMLPRGHGFKPWKQPLAEMQGPKKHKNRKGATRVENVNGGVAKAAAREVKVNGGVAKAAAREVKVNGGVAKAEEKVKGVAEEVHYRGVWKRPSAKYTAATRDPRKICNVLLGTFDTTEEGAQAYDTMAIEFRGVKVKTNFLNLMDKMNRTPRQVSTVESLNVVAVVAIQPSPLPLPPPQPPP</sequence>